<proteinExistence type="predicted"/>
<keyword evidence="2" id="KW-1185">Reference proteome</keyword>
<dbReference type="Proteomes" id="UP000298663">
    <property type="component" value="Unassembled WGS sequence"/>
</dbReference>
<comment type="caution">
    <text evidence="1">The sequence shown here is derived from an EMBL/GenBank/DDBJ whole genome shotgun (WGS) entry which is preliminary data.</text>
</comment>
<organism evidence="1 2">
    <name type="scientific">Steinernema carpocapsae</name>
    <name type="common">Entomopathogenic nematode</name>
    <dbReference type="NCBI Taxonomy" id="34508"/>
    <lineage>
        <taxon>Eukaryota</taxon>
        <taxon>Metazoa</taxon>
        <taxon>Ecdysozoa</taxon>
        <taxon>Nematoda</taxon>
        <taxon>Chromadorea</taxon>
        <taxon>Rhabditida</taxon>
        <taxon>Tylenchina</taxon>
        <taxon>Panagrolaimomorpha</taxon>
        <taxon>Strongyloidoidea</taxon>
        <taxon>Steinernematidae</taxon>
        <taxon>Steinernema</taxon>
    </lineage>
</organism>
<sequence length="81" mass="9334">MTDTVLGYGGIYTTQTENFKKIAWRSITAEIQKGKNRLLPLGPIKSQQVDSYVRRKIEYYVEYIINRCKGGRPVDSSIRYG</sequence>
<dbReference type="EMBL" id="AZBU02000010">
    <property type="protein sequence ID" value="TKR63147.1"/>
    <property type="molecule type" value="Genomic_DNA"/>
</dbReference>
<evidence type="ECO:0000313" key="2">
    <source>
        <dbReference type="Proteomes" id="UP000298663"/>
    </source>
</evidence>
<dbReference type="AlphaFoldDB" id="A0A4U5M354"/>
<accession>A0A4U5M354</accession>
<reference evidence="1 2" key="2">
    <citation type="journal article" date="2019" name="G3 (Bethesda)">
        <title>Hybrid Assembly of the Genome of the Entomopathogenic Nematode Steinernema carpocapsae Identifies the X-Chromosome.</title>
        <authorList>
            <person name="Serra L."/>
            <person name="Macchietto M."/>
            <person name="Macias-Munoz A."/>
            <person name="McGill C.J."/>
            <person name="Rodriguez I.M."/>
            <person name="Rodriguez B."/>
            <person name="Murad R."/>
            <person name="Mortazavi A."/>
        </authorList>
    </citation>
    <scope>NUCLEOTIDE SEQUENCE [LARGE SCALE GENOMIC DNA]</scope>
    <source>
        <strain evidence="1 2">ALL</strain>
    </source>
</reference>
<gene>
    <name evidence="1" type="ORF">L596_027014</name>
</gene>
<evidence type="ECO:0000313" key="1">
    <source>
        <dbReference type="EMBL" id="TKR63147.1"/>
    </source>
</evidence>
<reference evidence="1 2" key="1">
    <citation type="journal article" date="2015" name="Genome Biol.">
        <title>Comparative genomics of Steinernema reveals deeply conserved gene regulatory networks.</title>
        <authorList>
            <person name="Dillman A.R."/>
            <person name="Macchietto M."/>
            <person name="Porter C.F."/>
            <person name="Rogers A."/>
            <person name="Williams B."/>
            <person name="Antoshechkin I."/>
            <person name="Lee M.M."/>
            <person name="Goodwin Z."/>
            <person name="Lu X."/>
            <person name="Lewis E.E."/>
            <person name="Goodrich-Blair H."/>
            <person name="Stock S.P."/>
            <person name="Adams B.J."/>
            <person name="Sternberg P.W."/>
            <person name="Mortazavi A."/>
        </authorList>
    </citation>
    <scope>NUCLEOTIDE SEQUENCE [LARGE SCALE GENOMIC DNA]</scope>
    <source>
        <strain evidence="1 2">ALL</strain>
    </source>
</reference>
<name>A0A4U5M354_STECR</name>
<protein>
    <submittedName>
        <fullName evidence="1">Uncharacterized protein</fullName>
    </submittedName>
</protein>